<accession>A0AAE0C814</accession>
<proteinExistence type="predicted"/>
<protein>
    <submittedName>
        <fullName evidence="4">Uncharacterized protein</fullName>
    </submittedName>
</protein>
<evidence type="ECO:0000256" key="3">
    <source>
        <dbReference type="PROSITE-ProRule" id="PRU00023"/>
    </source>
</evidence>
<comment type="caution">
    <text evidence="4">The sequence shown here is derived from an EMBL/GenBank/DDBJ whole genome shotgun (WGS) entry which is preliminary data.</text>
</comment>
<dbReference type="SMART" id="SM00248">
    <property type="entry name" value="ANK"/>
    <property type="match status" value="2"/>
</dbReference>
<gene>
    <name evidence="4" type="ORF">CYMTET_41146</name>
</gene>
<dbReference type="Gene3D" id="1.25.40.20">
    <property type="entry name" value="Ankyrin repeat-containing domain"/>
    <property type="match status" value="2"/>
</dbReference>
<evidence type="ECO:0000313" key="5">
    <source>
        <dbReference type="Proteomes" id="UP001190700"/>
    </source>
</evidence>
<dbReference type="Pfam" id="PF12796">
    <property type="entry name" value="Ank_2"/>
    <property type="match status" value="1"/>
</dbReference>
<feature type="repeat" description="ANK" evidence="3">
    <location>
        <begin position="75"/>
        <end position="107"/>
    </location>
</feature>
<dbReference type="EMBL" id="LGRX02027353">
    <property type="protein sequence ID" value="KAK3249424.1"/>
    <property type="molecule type" value="Genomic_DNA"/>
</dbReference>
<dbReference type="InterPro" id="IPR036770">
    <property type="entry name" value="Ankyrin_rpt-contain_sf"/>
</dbReference>
<dbReference type="PROSITE" id="PS50297">
    <property type="entry name" value="ANK_REP_REGION"/>
    <property type="match status" value="1"/>
</dbReference>
<keyword evidence="5" id="KW-1185">Reference proteome</keyword>
<dbReference type="InterPro" id="IPR002110">
    <property type="entry name" value="Ankyrin_rpt"/>
</dbReference>
<keyword evidence="2 3" id="KW-0040">ANK repeat</keyword>
<evidence type="ECO:0000256" key="1">
    <source>
        <dbReference type="ARBA" id="ARBA00022737"/>
    </source>
</evidence>
<organism evidence="4 5">
    <name type="scientific">Cymbomonas tetramitiformis</name>
    <dbReference type="NCBI Taxonomy" id="36881"/>
    <lineage>
        <taxon>Eukaryota</taxon>
        <taxon>Viridiplantae</taxon>
        <taxon>Chlorophyta</taxon>
        <taxon>Pyramimonadophyceae</taxon>
        <taxon>Pyramimonadales</taxon>
        <taxon>Pyramimonadaceae</taxon>
        <taxon>Cymbomonas</taxon>
    </lineage>
</organism>
<name>A0AAE0C814_9CHLO</name>
<dbReference type="AlphaFoldDB" id="A0AAE0C814"/>
<evidence type="ECO:0000256" key="2">
    <source>
        <dbReference type="ARBA" id="ARBA00023043"/>
    </source>
</evidence>
<dbReference type="SUPFAM" id="SSF48403">
    <property type="entry name" value="Ankyrin repeat"/>
    <property type="match status" value="1"/>
</dbReference>
<feature type="repeat" description="ANK" evidence="3">
    <location>
        <begin position="108"/>
        <end position="140"/>
    </location>
</feature>
<evidence type="ECO:0000313" key="4">
    <source>
        <dbReference type="EMBL" id="KAK3249424.1"/>
    </source>
</evidence>
<sequence length="201" mass="22395">MPPPPPPPAPPVPGTNLVPSYKEQQKTALVSREVRWEDKFPLHCAAQCGSVPRLREMLGSAHWRCPAVINALDDDTWSPLHYSAWYGWSDCARMLLACGADHTVANLNGGTPLHFAAGCGQLELVRVLLEAGADPAICNHDKMTPSAVARDLQPRQWQTVKAVLDLCFWMMPKREQWHDCLLGLKFIPRNQSTALTFTAYR</sequence>
<dbReference type="PROSITE" id="PS50088">
    <property type="entry name" value="ANK_REPEAT"/>
    <property type="match status" value="2"/>
</dbReference>
<keyword evidence="1" id="KW-0677">Repeat</keyword>
<dbReference type="PANTHER" id="PTHR24171">
    <property type="entry name" value="ANKYRIN REPEAT DOMAIN-CONTAINING PROTEIN 39-RELATED"/>
    <property type="match status" value="1"/>
</dbReference>
<dbReference type="Proteomes" id="UP001190700">
    <property type="component" value="Unassembled WGS sequence"/>
</dbReference>
<reference evidence="4 5" key="1">
    <citation type="journal article" date="2015" name="Genome Biol. Evol.">
        <title>Comparative Genomics of a Bacterivorous Green Alga Reveals Evolutionary Causalities and Consequences of Phago-Mixotrophic Mode of Nutrition.</title>
        <authorList>
            <person name="Burns J.A."/>
            <person name="Paasch A."/>
            <person name="Narechania A."/>
            <person name="Kim E."/>
        </authorList>
    </citation>
    <scope>NUCLEOTIDE SEQUENCE [LARGE SCALE GENOMIC DNA]</scope>
    <source>
        <strain evidence="4 5">PLY_AMNH</strain>
    </source>
</reference>